<organism evidence="1 2">
    <name type="scientific">Anaerocolumna jejuensis DSM 15929</name>
    <dbReference type="NCBI Taxonomy" id="1121322"/>
    <lineage>
        <taxon>Bacteria</taxon>
        <taxon>Bacillati</taxon>
        <taxon>Bacillota</taxon>
        <taxon>Clostridia</taxon>
        <taxon>Lachnospirales</taxon>
        <taxon>Lachnospiraceae</taxon>
        <taxon>Anaerocolumna</taxon>
    </lineage>
</organism>
<proteinExistence type="predicted"/>
<dbReference type="Proteomes" id="UP000184386">
    <property type="component" value="Unassembled WGS sequence"/>
</dbReference>
<name>A0A1M6M3F1_9FIRM</name>
<gene>
    <name evidence="1" type="ORF">SAMN02745136_00827</name>
</gene>
<keyword evidence="2" id="KW-1185">Reference proteome</keyword>
<dbReference type="OrthoDB" id="1650869at2"/>
<dbReference type="Pfam" id="PF20092">
    <property type="entry name" value="DUF6483"/>
    <property type="match status" value="1"/>
</dbReference>
<reference evidence="1 2" key="1">
    <citation type="submission" date="2016-11" db="EMBL/GenBank/DDBJ databases">
        <authorList>
            <person name="Jaros S."/>
            <person name="Januszkiewicz K."/>
            <person name="Wedrychowicz H."/>
        </authorList>
    </citation>
    <scope>NUCLEOTIDE SEQUENCE [LARGE SCALE GENOMIC DNA]</scope>
    <source>
        <strain evidence="1 2">DSM 15929</strain>
    </source>
</reference>
<dbReference type="AlphaFoldDB" id="A0A1M6M3F1"/>
<evidence type="ECO:0000313" key="1">
    <source>
        <dbReference type="EMBL" id="SHJ78004.1"/>
    </source>
</evidence>
<evidence type="ECO:0000313" key="2">
    <source>
        <dbReference type="Proteomes" id="UP000184386"/>
    </source>
</evidence>
<sequence length="131" mass="15682">MFEQDYIMRLIHEMVRAFLKLIFRIDSDNKEELIFDEKEKEEEEKYTKLLNLIDEGEINEAENKLLNDLNPKDIQYFKTALMFYSYLNGKDTDFLEEHDFSRKEIMEGLKHVAAVYGYESMAEVLLSMMSE</sequence>
<dbReference type="RefSeq" id="WP_073273230.1">
    <property type="nucleotide sequence ID" value="NZ_FRAC01000007.1"/>
</dbReference>
<dbReference type="STRING" id="1121322.SAMN02745136_00827"/>
<protein>
    <submittedName>
        <fullName evidence="1">Uncharacterized protein</fullName>
    </submittedName>
</protein>
<dbReference type="EMBL" id="FRAC01000007">
    <property type="protein sequence ID" value="SHJ78004.1"/>
    <property type="molecule type" value="Genomic_DNA"/>
</dbReference>
<accession>A0A1M6M3F1</accession>
<dbReference type="InterPro" id="IPR045507">
    <property type="entry name" value="DUF6483"/>
</dbReference>